<dbReference type="Pfam" id="PF04030">
    <property type="entry name" value="ALO"/>
    <property type="match status" value="1"/>
</dbReference>
<dbReference type="PIRSF" id="PIRSF000136">
    <property type="entry name" value="LGO_GLO"/>
    <property type="match status" value="1"/>
</dbReference>
<keyword evidence="8" id="KW-1185">Reference proteome</keyword>
<feature type="chain" id="PRO_5045557048" description="D-arabinono-1,4-lactone oxidase" evidence="5">
    <location>
        <begin position="24"/>
        <end position="546"/>
    </location>
</feature>
<sequence length="546" mass="60805">MFPKRSQLLSLLAACALFGSSNAEDLSSKDLSGQYTSFNRYIACSSQKMAQPRSVFELQRIVRNAYNNKQHVKGIGHLHSASDIICTDGVVVNFDKFQNIKIASDRKTVTVEAGMTLVNLLEYLNKHGLGIVNFPNFGEVTVAGALGTGAHGSSLIHVTSMSDLVESMRVVTGTGKLVTVKGKLLDAFRVHIGAIGLLYDVTLKVIPAYKLHVENHPVPDSHLLDGTIEAMIPNYDIFQAWWFPVTNTVVVSNGSYVPVTVPGEDRWNFIGTMEPKDVSGLVNSFEKVQATRNITELCIMEAEGEKSFWTTTTGKPPIYSNPSGGLSNPAVGYPRDMMTQTCNPCFWDPKVNKIPFDIRDISMGFPLEHFQDVVRDIQEILSKHPACFPFNGIWFRFSPATDGWMSLSHGRKTVHIEFITPSRIDNINDPRLGLEATQLIGQTLINKYDARPHWGKNGLHYFSREVRAAAHPKIDDFAKLVRSFDPRGVFSNDFTNRIFNDIPSKPNPAIKHCALEDFCLCSEDSDCANGQVCVKENEYRYCTFPN</sequence>
<evidence type="ECO:0000256" key="3">
    <source>
        <dbReference type="ARBA" id="ARBA00023002"/>
    </source>
</evidence>
<evidence type="ECO:0000256" key="1">
    <source>
        <dbReference type="ARBA" id="ARBA00005083"/>
    </source>
</evidence>
<comment type="pathway">
    <text evidence="1">Cofactor biosynthesis; D-erythroascorbate biosynthesis; dehydro-D-arabinono-1,4-lactone from D-arabinose: step 2/2.</text>
</comment>
<organism evidence="7 8">
    <name type="scientific">Basidiobolus ranarum</name>
    <dbReference type="NCBI Taxonomy" id="34480"/>
    <lineage>
        <taxon>Eukaryota</taxon>
        <taxon>Fungi</taxon>
        <taxon>Fungi incertae sedis</taxon>
        <taxon>Zoopagomycota</taxon>
        <taxon>Entomophthoromycotina</taxon>
        <taxon>Basidiobolomycetes</taxon>
        <taxon>Basidiobolales</taxon>
        <taxon>Basidiobolaceae</taxon>
        <taxon>Basidiobolus</taxon>
    </lineage>
</organism>
<dbReference type="PROSITE" id="PS51387">
    <property type="entry name" value="FAD_PCMH"/>
    <property type="match status" value="1"/>
</dbReference>
<evidence type="ECO:0000256" key="2">
    <source>
        <dbReference type="ARBA" id="ARBA00013136"/>
    </source>
</evidence>
<dbReference type="Gene3D" id="1.10.45.10">
    <property type="entry name" value="Vanillyl-alcohol Oxidase, Chain A, domain 4"/>
    <property type="match status" value="1"/>
</dbReference>
<dbReference type="Gene3D" id="3.30.43.10">
    <property type="entry name" value="Uridine Diphospho-n-acetylenolpyruvylglucosamine Reductase, domain 2"/>
    <property type="match status" value="1"/>
</dbReference>
<dbReference type="Proteomes" id="UP001479436">
    <property type="component" value="Unassembled WGS sequence"/>
</dbReference>
<dbReference type="InterPro" id="IPR006094">
    <property type="entry name" value="Oxid_FAD_bind_N"/>
</dbReference>
<dbReference type="InterPro" id="IPR016166">
    <property type="entry name" value="FAD-bd_PCMH"/>
</dbReference>
<dbReference type="SUPFAM" id="SSF56176">
    <property type="entry name" value="FAD-binding/transporter-associated domain-like"/>
    <property type="match status" value="1"/>
</dbReference>
<keyword evidence="3" id="KW-0560">Oxidoreductase</keyword>
<reference evidence="7 8" key="1">
    <citation type="submission" date="2023-04" db="EMBL/GenBank/DDBJ databases">
        <title>Genome of Basidiobolus ranarum AG-B5.</title>
        <authorList>
            <person name="Stajich J.E."/>
            <person name="Carter-House D."/>
            <person name="Gryganskyi A."/>
        </authorList>
    </citation>
    <scope>NUCLEOTIDE SEQUENCE [LARGE SCALE GENOMIC DNA]</scope>
    <source>
        <strain evidence="7 8">AG-B5</strain>
    </source>
</reference>
<accession>A0ABR2WMU5</accession>
<dbReference type="InterPro" id="IPR007173">
    <property type="entry name" value="ALO_C"/>
</dbReference>
<comment type="caution">
    <text evidence="7">The sequence shown here is derived from an EMBL/GenBank/DDBJ whole genome shotgun (WGS) entry which is preliminary data.</text>
</comment>
<evidence type="ECO:0000313" key="7">
    <source>
        <dbReference type="EMBL" id="KAK9762830.1"/>
    </source>
</evidence>
<dbReference type="InterPro" id="IPR016167">
    <property type="entry name" value="FAD-bd_PCMH_sub1"/>
</dbReference>
<dbReference type="PANTHER" id="PTHR43762">
    <property type="entry name" value="L-GULONOLACTONE OXIDASE"/>
    <property type="match status" value="1"/>
</dbReference>
<evidence type="ECO:0000259" key="6">
    <source>
        <dbReference type="PROSITE" id="PS51387"/>
    </source>
</evidence>
<dbReference type="InterPro" id="IPR016169">
    <property type="entry name" value="FAD-bd_PCMH_sub2"/>
</dbReference>
<dbReference type="InterPro" id="IPR010031">
    <property type="entry name" value="FAD_lactone_oxidase-like"/>
</dbReference>
<evidence type="ECO:0000256" key="4">
    <source>
        <dbReference type="ARBA" id="ARBA00033418"/>
    </source>
</evidence>
<feature type="signal peptide" evidence="5">
    <location>
        <begin position="1"/>
        <end position="23"/>
    </location>
</feature>
<evidence type="ECO:0000313" key="8">
    <source>
        <dbReference type="Proteomes" id="UP001479436"/>
    </source>
</evidence>
<proteinExistence type="predicted"/>
<protein>
    <recommendedName>
        <fullName evidence="2">D-arabinono-1,4-lactone oxidase</fullName>
        <ecNumber evidence="2">1.1.3.37</ecNumber>
    </recommendedName>
    <alternativeName>
        <fullName evidence="4">L-galactono-gamma-lactone oxidase</fullName>
    </alternativeName>
</protein>
<feature type="domain" description="FAD-binding PCMH-type" evidence="6">
    <location>
        <begin position="42"/>
        <end position="208"/>
    </location>
</feature>
<evidence type="ECO:0000256" key="5">
    <source>
        <dbReference type="SAM" id="SignalP"/>
    </source>
</evidence>
<name>A0ABR2WMU5_9FUNG</name>
<dbReference type="InterPro" id="IPR016171">
    <property type="entry name" value="Vanillyl_alc_oxidase_C-sub2"/>
</dbReference>
<dbReference type="InterPro" id="IPR036318">
    <property type="entry name" value="FAD-bd_PCMH-like_sf"/>
</dbReference>
<keyword evidence="5" id="KW-0732">Signal</keyword>
<dbReference type="EMBL" id="JASJQH010000814">
    <property type="protein sequence ID" value="KAK9762830.1"/>
    <property type="molecule type" value="Genomic_DNA"/>
</dbReference>
<dbReference type="PANTHER" id="PTHR43762:SF1">
    <property type="entry name" value="D-ARABINONO-1,4-LACTONE OXIDASE"/>
    <property type="match status" value="1"/>
</dbReference>
<dbReference type="EC" id="1.1.3.37" evidence="2"/>
<dbReference type="Pfam" id="PF01565">
    <property type="entry name" value="FAD_binding_4"/>
    <property type="match status" value="1"/>
</dbReference>
<gene>
    <name evidence="7" type="primary">alo1</name>
    <name evidence="7" type="ORF">K7432_011045</name>
</gene>
<dbReference type="Gene3D" id="3.30.70.2520">
    <property type="match status" value="1"/>
</dbReference>
<dbReference type="Gene3D" id="3.30.465.10">
    <property type="match status" value="1"/>
</dbReference>